<feature type="transmembrane region" description="Helical" evidence="7">
    <location>
        <begin position="136"/>
        <end position="160"/>
    </location>
</feature>
<dbReference type="AlphaFoldDB" id="A0A4S8PXP3"/>
<dbReference type="Proteomes" id="UP000308760">
    <property type="component" value="Unassembled WGS sequence"/>
</dbReference>
<reference evidence="10 11" key="2">
    <citation type="submission" date="2019-05" db="EMBL/GenBank/DDBJ databases">
        <title>Glycomyces buryatensis sp. nov.</title>
        <authorList>
            <person name="Nikitina E."/>
        </authorList>
    </citation>
    <scope>NUCLEOTIDE SEQUENCE [LARGE SCALE GENOMIC DNA]</scope>
    <source>
        <strain evidence="10 11">18</strain>
    </source>
</reference>
<dbReference type="Gene3D" id="1.10.3720.10">
    <property type="entry name" value="MetI-like"/>
    <property type="match status" value="1"/>
</dbReference>
<feature type="transmembrane region" description="Helical" evidence="7">
    <location>
        <begin position="102"/>
        <end position="124"/>
    </location>
</feature>
<proteinExistence type="inferred from homology"/>
<evidence type="ECO:0000256" key="3">
    <source>
        <dbReference type="ARBA" id="ARBA00022475"/>
    </source>
</evidence>
<reference evidence="11" key="1">
    <citation type="submission" date="2019-04" db="EMBL/GenBank/DDBJ databases">
        <title>Nocardioides xinjiangensis sp. nov.</title>
        <authorList>
            <person name="Liu S."/>
        </authorList>
    </citation>
    <scope>NUCLEOTIDE SEQUENCE [LARGE SCALE GENOMIC DNA]</scope>
    <source>
        <strain evidence="11">18</strain>
    </source>
</reference>
<evidence type="ECO:0000256" key="2">
    <source>
        <dbReference type="ARBA" id="ARBA00022448"/>
    </source>
</evidence>
<name>A0A4S8PXP3_9ACTN</name>
<evidence type="ECO:0000256" key="6">
    <source>
        <dbReference type="ARBA" id="ARBA00023136"/>
    </source>
</evidence>
<evidence type="ECO:0000256" key="1">
    <source>
        <dbReference type="ARBA" id="ARBA00004651"/>
    </source>
</evidence>
<dbReference type="PROSITE" id="PS50928">
    <property type="entry name" value="ABC_TM1"/>
    <property type="match status" value="1"/>
</dbReference>
<evidence type="ECO:0000256" key="8">
    <source>
        <dbReference type="SAM" id="MobiDB-lite"/>
    </source>
</evidence>
<feature type="transmembrane region" description="Helical" evidence="7">
    <location>
        <begin position="269"/>
        <end position="290"/>
    </location>
</feature>
<evidence type="ECO:0000313" key="11">
    <source>
        <dbReference type="Proteomes" id="UP000308760"/>
    </source>
</evidence>
<feature type="transmembrane region" description="Helical" evidence="7">
    <location>
        <begin position="214"/>
        <end position="236"/>
    </location>
</feature>
<feature type="region of interest" description="Disordered" evidence="8">
    <location>
        <begin position="1"/>
        <end position="28"/>
    </location>
</feature>
<keyword evidence="6 7" id="KW-0472">Membrane</keyword>
<dbReference type="InterPro" id="IPR035906">
    <property type="entry name" value="MetI-like_sf"/>
</dbReference>
<dbReference type="PANTHER" id="PTHR32243:SF34">
    <property type="entry name" value="GALACTOOLIGOSACCHARIDES TRANSPORT SYSTEM PERMEASE PROTEIN GANQ"/>
    <property type="match status" value="1"/>
</dbReference>
<comment type="similarity">
    <text evidence="7">Belongs to the binding-protein-dependent transport system permease family.</text>
</comment>
<feature type="domain" description="ABC transmembrane type-1" evidence="9">
    <location>
        <begin position="98"/>
        <end position="290"/>
    </location>
</feature>
<dbReference type="InterPro" id="IPR000515">
    <property type="entry name" value="MetI-like"/>
</dbReference>
<sequence length="305" mass="33303">MAATPANPELRPPVNPNRPRRRGGTVEGRQRLRDGATGVLVHLVLVIVAVIVIYPLMWVVGSSFGPGGGLANATPIPENATFDNYLHLFTQTNYGRWYLNSLYVATLNMIGSVTLSALCGWVFARIRFRGRKASMLGILILQMFPSFLTAIAVYMLFLNFGLLDSLTGLALVSIAATLPYNTWLMKGYTDNLPASLDEAAAIDGASRLTIFRKIILPLMRPMLTFVAITSFTMPWMDFILPRLLLQSSGKQTVALGLFQMITDQYSNDFTTFAAGAVALALPITILYIVLQRHLVTGAMAGAEKG</sequence>
<dbReference type="RefSeq" id="WP_136536631.1">
    <property type="nucleotide sequence ID" value="NZ_STGY01000072.1"/>
</dbReference>
<dbReference type="SUPFAM" id="SSF161098">
    <property type="entry name" value="MetI-like"/>
    <property type="match status" value="1"/>
</dbReference>
<dbReference type="InterPro" id="IPR050901">
    <property type="entry name" value="BP-dep_ABC_trans_perm"/>
</dbReference>
<protein>
    <submittedName>
        <fullName evidence="10">Sugar ABC transporter permease</fullName>
    </submittedName>
</protein>
<evidence type="ECO:0000256" key="4">
    <source>
        <dbReference type="ARBA" id="ARBA00022692"/>
    </source>
</evidence>
<dbReference type="GO" id="GO:0015423">
    <property type="term" value="F:ABC-type maltose transporter activity"/>
    <property type="evidence" value="ECO:0007669"/>
    <property type="project" value="TreeGrafter"/>
</dbReference>
<evidence type="ECO:0000256" key="5">
    <source>
        <dbReference type="ARBA" id="ARBA00022989"/>
    </source>
</evidence>
<evidence type="ECO:0000256" key="7">
    <source>
        <dbReference type="RuleBase" id="RU363032"/>
    </source>
</evidence>
<dbReference type="CDD" id="cd06261">
    <property type="entry name" value="TM_PBP2"/>
    <property type="match status" value="1"/>
</dbReference>
<dbReference type="EMBL" id="STGY01000072">
    <property type="protein sequence ID" value="THV36388.1"/>
    <property type="molecule type" value="Genomic_DNA"/>
</dbReference>
<dbReference type="Pfam" id="PF00528">
    <property type="entry name" value="BPD_transp_1"/>
    <property type="match status" value="1"/>
</dbReference>
<keyword evidence="2 7" id="KW-0813">Transport</keyword>
<feature type="transmembrane region" description="Helical" evidence="7">
    <location>
        <begin position="166"/>
        <end position="184"/>
    </location>
</feature>
<keyword evidence="4 7" id="KW-0812">Transmembrane</keyword>
<gene>
    <name evidence="10" type="ORF">FAB82_21590</name>
</gene>
<accession>A0A4S8PXP3</accession>
<evidence type="ECO:0000259" key="9">
    <source>
        <dbReference type="PROSITE" id="PS50928"/>
    </source>
</evidence>
<comment type="caution">
    <text evidence="10">The sequence shown here is derived from an EMBL/GenBank/DDBJ whole genome shotgun (WGS) entry which is preliminary data.</text>
</comment>
<dbReference type="OrthoDB" id="9794684at2"/>
<comment type="subcellular location">
    <subcellularLocation>
        <location evidence="1 7">Cell membrane</location>
        <topology evidence="1 7">Multi-pass membrane protein</topology>
    </subcellularLocation>
</comment>
<evidence type="ECO:0000313" key="10">
    <source>
        <dbReference type="EMBL" id="THV36388.1"/>
    </source>
</evidence>
<dbReference type="GO" id="GO:0042956">
    <property type="term" value="P:maltodextrin transmembrane transport"/>
    <property type="evidence" value="ECO:0007669"/>
    <property type="project" value="TreeGrafter"/>
</dbReference>
<dbReference type="GO" id="GO:0005886">
    <property type="term" value="C:plasma membrane"/>
    <property type="evidence" value="ECO:0007669"/>
    <property type="project" value="UniProtKB-SubCell"/>
</dbReference>
<dbReference type="PANTHER" id="PTHR32243">
    <property type="entry name" value="MALTOSE TRANSPORT SYSTEM PERMEASE-RELATED"/>
    <property type="match status" value="1"/>
</dbReference>
<feature type="transmembrane region" description="Helical" evidence="7">
    <location>
        <begin position="39"/>
        <end position="60"/>
    </location>
</feature>
<keyword evidence="5 7" id="KW-1133">Transmembrane helix</keyword>
<organism evidence="10 11">
    <name type="scientific">Glycomyces buryatensis</name>
    <dbReference type="NCBI Taxonomy" id="2570927"/>
    <lineage>
        <taxon>Bacteria</taxon>
        <taxon>Bacillati</taxon>
        <taxon>Actinomycetota</taxon>
        <taxon>Actinomycetes</taxon>
        <taxon>Glycomycetales</taxon>
        <taxon>Glycomycetaceae</taxon>
        <taxon>Glycomyces</taxon>
    </lineage>
</organism>
<keyword evidence="3" id="KW-1003">Cell membrane</keyword>
<keyword evidence="11" id="KW-1185">Reference proteome</keyword>